<feature type="transmembrane region" description="Helical" evidence="8">
    <location>
        <begin position="168"/>
        <end position="189"/>
    </location>
</feature>
<organism evidence="10 11">
    <name type="scientific">Rothia mucilaginosa (strain DY-18)</name>
    <name type="common">Stomatococcus mucilaginosus</name>
    <dbReference type="NCBI Taxonomy" id="680646"/>
    <lineage>
        <taxon>Bacteria</taxon>
        <taxon>Bacillati</taxon>
        <taxon>Actinomycetota</taxon>
        <taxon>Actinomycetes</taxon>
        <taxon>Micrococcales</taxon>
        <taxon>Micrococcaceae</taxon>
        <taxon>Rothia</taxon>
    </lineage>
</organism>
<feature type="transmembrane region" description="Helical" evidence="8">
    <location>
        <begin position="143"/>
        <end position="162"/>
    </location>
</feature>
<sequence length="308" mass="33339">MPIQVRAQANRAGCGDNVVTRPPPVARASPYRHPQHTHHVRRRTPMHEFFDPDQVFRIVDIAAVVANGLLGGAVARAFRFDIVGFLLLAVACGMGGGMIRDILLNSGLPVALTDGGYWVGAIGSSILAYSIDLSARWATRTMLIIDFIGMGAWAATGTIKSLNLGLHWLPAIALGVTTAVGGGVIRDIMVNRIPAIFGGNSLYATVAFMGASETALVTGLFHRPNLAMALSILLCLVFGVLSHMKNWQLPTTPGGLQVHRPRLLTFFNREENSVQDEGWSPGNPLTDQLQVVSPEQLEEYRRSKRPSE</sequence>
<dbReference type="STRING" id="680646.RMDY18_18520"/>
<evidence type="ECO:0000313" key="11">
    <source>
        <dbReference type="Proteomes" id="UP000001883"/>
    </source>
</evidence>
<dbReference type="KEGG" id="rmu:RMDY18_18520"/>
<keyword evidence="3" id="KW-1003">Cell membrane</keyword>
<dbReference type="PANTHER" id="PTHR30506:SF3">
    <property type="entry name" value="UPF0126 INNER MEMBRANE PROTEIN YADS-RELATED"/>
    <property type="match status" value="1"/>
</dbReference>
<dbReference type="AlphaFoldDB" id="D2NPW6"/>
<proteinExistence type="inferred from homology"/>
<feature type="transmembrane region" description="Helical" evidence="8">
    <location>
        <begin position="227"/>
        <end position="244"/>
    </location>
</feature>
<reference evidence="11" key="1">
    <citation type="submission" date="2009-07" db="EMBL/GenBank/DDBJ databases">
        <title>Complete genome sequence of Rothia mucilaginosa DJ.</title>
        <authorList>
            <person name="Yamane K."/>
            <person name="Nambu T."/>
            <person name="Mashimo C."/>
            <person name="Sugimori C."/>
            <person name="Yamanaka T."/>
            <person name="Leung K."/>
            <person name="Fukushima H."/>
        </authorList>
    </citation>
    <scope>NUCLEOTIDE SEQUENCE [LARGE SCALE GENOMIC DNA]</scope>
    <source>
        <strain evidence="11">DY-18</strain>
    </source>
</reference>
<keyword evidence="5 8" id="KW-1133">Transmembrane helix</keyword>
<accession>D2NPW6</accession>
<comment type="subcellular location">
    <subcellularLocation>
        <location evidence="1">Cell membrane</location>
        <topology evidence="1">Multi-pass membrane protein</topology>
    </subcellularLocation>
</comment>
<dbReference type="EMBL" id="AP011540">
    <property type="protein sequence ID" value="BAI65684.1"/>
    <property type="molecule type" value="Genomic_DNA"/>
</dbReference>
<feature type="region of interest" description="Disordered" evidence="7">
    <location>
        <begin position="7"/>
        <end position="43"/>
    </location>
</feature>
<dbReference type="InterPro" id="IPR005115">
    <property type="entry name" value="Gly_transporter"/>
</dbReference>
<protein>
    <submittedName>
        <fullName evidence="10">Predicted membrane protein</fullName>
    </submittedName>
</protein>
<evidence type="ECO:0000313" key="10">
    <source>
        <dbReference type="EMBL" id="BAI65684.1"/>
    </source>
</evidence>
<evidence type="ECO:0000256" key="7">
    <source>
        <dbReference type="SAM" id="MobiDB-lite"/>
    </source>
</evidence>
<evidence type="ECO:0000256" key="3">
    <source>
        <dbReference type="ARBA" id="ARBA00022475"/>
    </source>
</evidence>
<evidence type="ECO:0000256" key="5">
    <source>
        <dbReference type="ARBA" id="ARBA00022989"/>
    </source>
</evidence>
<feature type="region of interest" description="Disordered" evidence="7">
    <location>
        <begin position="274"/>
        <end position="308"/>
    </location>
</feature>
<feature type="domain" description="Glycine transporter" evidence="9">
    <location>
        <begin position="58"/>
        <end position="129"/>
    </location>
</feature>
<evidence type="ECO:0000256" key="4">
    <source>
        <dbReference type="ARBA" id="ARBA00022692"/>
    </source>
</evidence>
<evidence type="ECO:0000256" key="6">
    <source>
        <dbReference type="ARBA" id="ARBA00023136"/>
    </source>
</evidence>
<evidence type="ECO:0000259" key="9">
    <source>
        <dbReference type="Pfam" id="PF03458"/>
    </source>
</evidence>
<dbReference type="HOGENOM" id="CLU_064906_0_0_11"/>
<keyword evidence="4 8" id="KW-0812">Transmembrane</keyword>
<keyword evidence="6 8" id="KW-0472">Membrane</keyword>
<comment type="similarity">
    <text evidence="2">Belongs to the UPF0126 family.</text>
</comment>
<dbReference type="PANTHER" id="PTHR30506">
    <property type="entry name" value="INNER MEMBRANE PROTEIN"/>
    <property type="match status" value="1"/>
</dbReference>
<dbReference type="GO" id="GO:0005886">
    <property type="term" value="C:plasma membrane"/>
    <property type="evidence" value="ECO:0007669"/>
    <property type="project" value="UniProtKB-SubCell"/>
</dbReference>
<evidence type="ECO:0000256" key="1">
    <source>
        <dbReference type="ARBA" id="ARBA00004651"/>
    </source>
</evidence>
<feature type="transmembrane region" description="Helical" evidence="8">
    <location>
        <begin position="115"/>
        <end position="131"/>
    </location>
</feature>
<feature type="compositionally biased region" description="Polar residues" evidence="7">
    <location>
        <begin position="283"/>
        <end position="293"/>
    </location>
</feature>
<feature type="transmembrane region" description="Helical" evidence="8">
    <location>
        <begin position="82"/>
        <end position="103"/>
    </location>
</feature>
<dbReference type="Proteomes" id="UP000001883">
    <property type="component" value="Chromosome"/>
</dbReference>
<name>D2NPW6_ROTMD</name>
<reference evidence="10 11" key="3">
    <citation type="journal article" date="2010" name="Sequencing">
        <title>Complete Genome Sequence of Rothia mucilaginosa DY-18: A Clinical Isolate with Dense Meshwork-Like Structures from a Persistent Apical Periodontitis Lesion.</title>
        <authorList>
            <person name="Yamane K."/>
            <person name="Nambu T."/>
            <person name="Yamanaka T."/>
            <person name="Mashimo C."/>
            <person name="Sugimori C."/>
            <person name="Leung K.-P."/>
            <person name="Fukushima H."/>
        </authorList>
    </citation>
    <scope>NUCLEOTIDE SEQUENCE [LARGE SCALE GENOMIC DNA]</scope>
    <source>
        <strain evidence="10 11">DY-18</strain>
    </source>
</reference>
<feature type="domain" description="Glycine transporter" evidence="9">
    <location>
        <begin position="144"/>
        <end position="215"/>
    </location>
</feature>
<dbReference type="eggNOG" id="COG2860">
    <property type="taxonomic scope" value="Bacteria"/>
</dbReference>
<dbReference type="Pfam" id="PF03458">
    <property type="entry name" value="Gly_transporter"/>
    <property type="match status" value="2"/>
</dbReference>
<keyword evidence="11" id="KW-1185">Reference proteome</keyword>
<evidence type="ECO:0000256" key="2">
    <source>
        <dbReference type="ARBA" id="ARBA00008193"/>
    </source>
</evidence>
<gene>
    <name evidence="10" type="ordered locus">RMDY18_18520</name>
</gene>
<evidence type="ECO:0000256" key="8">
    <source>
        <dbReference type="SAM" id="Phobius"/>
    </source>
</evidence>
<feature type="compositionally biased region" description="Basic and acidic residues" evidence="7">
    <location>
        <begin position="298"/>
        <end position="308"/>
    </location>
</feature>
<feature type="compositionally biased region" description="Basic residues" evidence="7">
    <location>
        <begin position="33"/>
        <end position="43"/>
    </location>
</feature>
<reference evidence="10 11" key="2">
    <citation type="journal article" date="2010" name="J Osaka Dent Univ">
        <title>Isolation and identification of Rothia mucilaginosa from persistent apical periodontitis lesions.</title>
        <authorList>
            <person name="Yamane K."/>
            <person name="Yoshida M."/>
            <person name="Fujihira T."/>
            <person name="Baba T."/>
            <person name="Tsuji N."/>
            <person name="Hayashi H."/>
            <person name="Sugimori C."/>
            <person name="Yamanaka T."/>
            <person name="Mashimo C."/>
            <person name="Nambu T."/>
            <person name="Kawai H."/>
            <person name="Fukushima H."/>
        </authorList>
    </citation>
    <scope>NUCLEOTIDE SEQUENCE [LARGE SCALE GENOMIC DNA]</scope>
    <source>
        <strain evidence="10 11">DY-18</strain>
    </source>
</reference>